<evidence type="ECO:0008006" key="3">
    <source>
        <dbReference type="Google" id="ProtNLM"/>
    </source>
</evidence>
<keyword evidence="2" id="KW-1185">Reference proteome</keyword>
<protein>
    <recommendedName>
        <fullName evidence="3">PIN domain-containing protein</fullName>
    </recommendedName>
</protein>
<comment type="caution">
    <text evidence="1">The sequence shown here is derived from an EMBL/GenBank/DDBJ whole genome shotgun (WGS) entry which is preliminary data.</text>
</comment>
<accession>A0A2M8W6P2</accession>
<dbReference type="EMBL" id="PGTZ01000010">
    <property type="protein sequence ID" value="PJI86598.1"/>
    <property type="molecule type" value="Genomic_DNA"/>
</dbReference>
<reference evidence="1 2" key="1">
    <citation type="submission" date="2017-11" db="EMBL/GenBank/DDBJ databases">
        <title>Genomic Encyclopedia of Archaeal and Bacterial Type Strains, Phase II (KMG-II): From Individual Species to Whole Genera.</title>
        <authorList>
            <person name="Goeker M."/>
        </authorList>
    </citation>
    <scope>NUCLEOTIDE SEQUENCE [LARGE SCALE GENOMIC DNA]</scope>
    <source>
        <strain evidence="1 2">DSM 22413</strain>
    </source>
</reference>
<evidence type="ECO:0000313" key="1">
    <source>
        <dbReference type="EMBL" id="PJI86598.1"/>
    </source>
</evidence>
<gene>
    <name evidence="1" type="ORF">CLV34_2517</name>
</gene>
<dbReference type="SUPFAM" id="SSF88723">
    <property type="entry name" value="PIN domain-like"/>
    <property type="match status" value="1"/>
</dbReference>
<dbReference type="AlphaFoldDB" id="A0A2M8W6P2"/>
<dbReference type="InterPro" id="IPR029060">
    <property type="entry name" value="PIN-like_dom_sf"/>
</dbReference>
<organism evidence="1 2">
    <name type="scientific">Luteimicrobium subarcticum</name>
    <dbReference type="NCBI Taxonomy" id="620910"/>
    <lineage>
        <taxon>Bacteria</taxon>
        <taxon>Bacillati</taxon>
        <taxon>Actinomycetota</taxon>
        <taxon>Actinomycetes</taxon>
        <taxon>Micrococcales</taxon>
        <taxon>Luteimicrobium</taxon>
    </lineage>
</organism>
<evidence type="ECO:0000313" key="2">
    <source>
        <dbReference type="Proteomes" id="UP000231586"/>
    </source>
</evidence>
<sequence>MSAYLAAYSIALGARLATFDRDFRRFPHLATVELTG</sequence>
<proteinExistence type="predicted"/>
<dbReference type="Proteomes" id="UP000231586">
    <property type="component" value="Unassembled WGS sequence"/>
</dbReference>
<name>A0A2M8W6P2_9MICO</name>